<reference evidence="2 3" key="1">
    <citation type="submission" date="2020-08" db="EMBL/GenBank/DDBJ databases">
        <title>Sequencing the genomes of 1000 actinobacteria strains.</title>
        <authorList>
            <person name="Klenk H.-P."/>
        </authorList>
    </citation>
    <scope>NUCLEOTIDE SEQUENCE [LARGE SCALE GENOMIC DNA]</scope>
    <source>
        <strain evidence="2 3">DSM 44320</strain>
    </source>
</reference>
<gene>
    <name evidence="2" type="ORF">FHR33_007916</name>
</gene>
<protein>
    <submittedName>
        <fullName evidence="2">DUF4097 and DUF4098 domain-containing protein YvlB</fullName>
    </submittedName>
</protein>
<dbReference type="Proteomes" id="UP000579945">
    <property type="component" value="Unassembled WGS sequence"/>
</dbReference>
<evidence type="ECO:0000313" key="2">
    <source>
        <dbReference type="EMBL" id="MBB3732056.1"/>
    </source>
</evidence>
<name>A0A7W5VBY3_9ACTN</name>
<organism evidence="2 3">
    <name type="scientific">Nonomuraea dietziae</name>
    <dbReference type="NCBI Taxonomy" id="65515"/>
    <lineage>
        <taxon>Bacteria</taxon>
        <taxon>Bacillati</taxon>
        <taxon>Actinomycetota</taxon>
        <taxon>Actinomycetes</taxon>
        <taxon>Streptosporangiales</taxon>
        <taxon>Streptosporangiaceae</taxon>
        <taxon>Nonomuraea</taxon>
    </lineage>
</organism>
<dbReference type="InterPro" id="IPR025164">
    <property type="entry name" value="Toastrack_DUF4097"/>
</dbReference>
<dbReference type="EMBL" id="JACIBV010000001">
    <property type="protein sequence ID" value="MBB3732056.1"/>
    <property type="molecule type" value="Genomic_DNA"/>
</dbReference>
<dbReference type="Pfam" id="PF13349">
    <property type="entry name" value="DUF4097"/>
    <property type="match status" value="1"/>
</dbReference>
<dbReference type="AlphaFoldDB" id="A0A7W5VBY3"/>
<proteinExistence type="predicted"/>
<accession>A0A7W5VBY3</accession>
<dbReference type="GeneID" id="95394111"/>
<comment type="caution">
    <text evidence="2">The sequence shown here is derived from an EMBL/GenBank/DDBJ whole genome shotgun (WGS) entry which is preliminary data.</text>
</comment>
<dbReference type="RefSeq" id="WP_183658800.1">
    <property type="nucleotide sequence ID" value="NZ_BAAAXX010000180.1"/>
</dbReference>
<evidence type="ECO:0000259" key="1">
    <source>
        <dbReference type="Pfam" id="PF13349"/>
    </source>
</evidence>
<evidence type="ECO:0000313" key="3">
    <source>
        <dbReference type="Proteomes" id="UP000579945"/>
    </source>
</evidence>
<feature type="domain" description="DUF4097" evidence="1">
    <location>
        <begin position="20"/>
        <end position="255"/>
    </location>
</feature>
<sequence>MPVFSTPTPPAVHVDLPAGDLRVCATERQDTVVEVRPAEPASSDDHAYARSILVEQADGVITVKAPDGQRSRRAVHVDIALPEGSSLLAHTASTDVTTTGRLGEVAITCASGDVTVEHAVALRITTASGDVRCDVIEGDAVIDATSGKVGVGSVGGHVNVTTASGSAVIGRAHGDVTSRTASGDIVVHAVTRGQVNARSASGNVTLAVTEGSAAWLEISSLSGRVSSELEQSGEPGDAAETLEVHARTLSGDIAVLRASTR</sequence>
<keyword evidence="3" id="KW-1185">Reference proteome</keyword>